<feature type="domain" description="Acyl-CoA thioesterase-like N-terminal HotDog" evidence="1">
    <location>
        <begin position="21"/>
        <end position="104"/>
    </location>
</feature>
<accession>A0A7Y9UR27</accession>
<dbReference type="EMBL" id="JACCAC010000001">
    <property type="protein sequence ID" value="NYG53909.1"/>
    <property type="molecule type" value="Genomic_DNA"/>
</dbReference>
<dbReference type="Pfam" id="PF20789">
    <property type="entry name" value="4HBT_3C"/>
    <property type="match status" value="1"/>
</dbReference>
<organism evidence="3 4">
    <name type="scientific">Nocardioides perillae</name>
    <dbReference type="NCBI Taxonomy" id="1119534"/>
    <lineage>
        <taxon>Bacteria</taxon>
        <taxon>Bacillati</taxon>
        <taxon>Actinomycetota</taxon>
        <taxon>Actinomycetes</taxon>
        <taxon>Propionibacteriales</taxon>
        <taxon>Nocardioidaceae</taxon>
        <taxon>Nocardioides</taxon>
    </lineage>
</organism>
<proteinExistence type="predicted"/>
<keyword evidence="4" id="KW-1185">Reference proteome</keyword>
<sequence length="272" mass="28930">MAYFERTGPTTFRPTPHVGGAWGPDEQHVAPALGLLAHVVELDLRERRGGDLVVARLSYDILGLLPLEEVEVAVAVVRPGRTVELVEATASHGGRSAVRLRAWLLQRSDTAGLAGAAHPRLDPPEELVRWDGTVLWPGGFIASVEVRRSLVRPGRATSWVRTPHPLVEGEPVSDLARTAGLLDIANGLAVRVSPEEVAFPNVDLTAHLFRHPRAGWTGFDTSVSFGPDGVGVTSSVLHDADGPFGTLAQVLTVRPGAVLPAVPVDGRGPTRS</sequence>
<dbReference type="InterPro" id="IPR029069">
    <property type="entry name" value="HotDog_dom_sf"/>
</dbReference>
<comment type="caution">
    <text evidence="3">The sequence shown here is derived from an EMBL/GenBank/DDBJ whole genome shotgun (WGS) entry which is preliminary data.</text>
</comment>
<gene>
    <name evidence="3" type="ORF">BJ989_000213</name>
</gene>
<dbReference type="InterPro" id="IPR049450">
    <property type="entry name" value="ACOT8-like_C"/>
</dbReference>
<dbReference type="InterPro" id="IPR049449">
    <property type="entry name" value="TesB_ACOT8-like_N"/>
</dbReference>
<evidence type="ECO:0000259" key="1">
    <source>
        <dbReference type="Pfam" id="PF13622"/>
    </source>
</evidence>
<evidence type="ECO:0000259" key="2">
    <source>
        <dbReference type="Pfam" id="PF20789"/>
    </source>
</evidence>
<dbReference type="AlphaFoldDB" id="A0A7Y9UR27"/>
<dbReference type="SUPFAM" id="SSF54637">
    <property type="entry name" value="Thioesterase/thiol ester dehydrase-isomerase"/>
    <property type="match status" value="1"/>
</dbReference>
<dbReference type="InterPro" id="IPR042171">
    <property type="entry name" value="Acyl-CoA_hotdog"/>
</dbReference>
<evidence type="ECO:0000313" key="4">
    <source>
        <dbReference type="Proteomes" id="UP000544110"/>
    </source>
</evidence>
<dbReference type="RefSeq" id="WP_179516644.1">
    <property type="nucleotide sequence ID" value="NZ_JACCAC010000001.1"/>
</dbReference>
<feature type="domain" description="Acyl-CoA thioesterase-like C-terminal" evidence="2">
    <location>
        <begin position="139"/>
        <end position="253"/>
    </location>
</feature>
<evidence type="ECO:0000313" key="3">
    <source>
        <dbReference type="EMBL" id="NYG53909.1"/>
    </source>
</evidence>
<dbReference type="Gene3D" id="2.40.160.210">
    <property type="entry name" value="Acyl-CoA thioesterase, double hotdog domain"/>
    <property type="match status" value="1"/>
</dbReference>
<evidence type="ECO:0008006" key="5">
    <source>
        <dbReference type="Google" id="ProtNLM"/>
    </source>
</evidence>
<dbReference type="Pfam" id="PF13622">
    <property type="entry name" value="4HBT_3"/>
    <property type="match status" value="1"/>
</dbReference>
<name>A0A7Y9UR27_9ACTN</name>
<dbReference type="Proteomes" id="UP000544110">
    <property type="component" value="Unassembled WGS sequence"/>
</dbReference>
<protein>
    <recommendedName>
        <fullName evidence="5">Thioesterase-like superfamily protein</fullName>
    </recommendedName>
</protein>
<reference evidence="3 4" key="1">
    <citation type="submission" date="2020-07" db="EMBL/GenBank/DDBJ databases">
        <title>Sequencing the genomes of 1000 actinobacteria strains.</title>
        <authorList>
            <person name="Klenk H.-P."/>
        </authorList>
    </citation>
    <scope>NUCLEOTIDE SEQUENCE [LARGE SCALE GENOMIC DNA]</scope>
    <source>
        <strain evidence="3 4">DSM 24552</strain>
    </source>
</reference>